<reference evidence="2 3" key="1">
    <citation type="submission" date="2015-12" db="EMBL/GenBank/DDBJ databases">
        <title>Dictyostelia acquired genes for synthesis and detection of signals that induce cell-type specialization by lateral gene transfer from prokaryotes.</title>
        <authorList>
            <person name="Gloeckner G."/>
            <person name="Schaap P."/>
        </authorList>
    </citation>
    <scope>NUCLEOTIDE SEQUENCE [LARGE SCALE GENOMIC DNA]</scope>
    <source>
        <strain evidence="2 3">TK</strain>
    </source>
</reference>
<evidence type="ECO:0000256" key="1">
    <source>
        <dbReference type="SAM" id="SignalP"/>
    </source>
</evidence>
<keyword evidence="3" id="KW-1185">Reference proteome</keyword>
<name>A0A152A4L4_TIELA</name>
<dbReference type="AlphaFoldDB" id="A0A152A4L4"/>
<feature type="signal peptide" evidence="1">
    <location>
        <begin position="1"/>
        <end position="19"/>
    </location>
</feature>
<gene>
    <name evidence="2" type="ORF">DLAC_02292</name>
</gene>
<organism evidence="2 3">
    <name type="scientific">Tieghemostelium lacteum</name>
    <name type="common">Slime mold</name>
    <name type="synonym">Dictyostelium lacteum</name>
    <dbReference type="NCBI Taxonomy" id="361077"/>
    <lineage>
        <taxon>Eukaryota</taxon>
        <taxon>Amoebozoa</taxon>
        <taxon>Evosea</taxon>
        <taxon>Eumycetozoa</taxon>
        <taxon>Dictyostelia</taxon>
        <taxon>Dictyosteliales</taxon>
        <taxon>Raperosteliaceae</taxon>
        <taxon>Tieghemostelium</taxon>
    </lineage>
</organism>
<dbReference type="FunCoup" id="A0A152A4L4">
    <property type="interactions" value="738"/>
</dbReference>
<accession>A0A152A4L4</accession>
<sequence length="302" mass="33095">MKSIATLFCILLTIQLSYCNLYGLWAVGDTAVFGEISTIDGSQTMHLEFPSYTPSNIFGSAENNMTQVFTFILEYPGNSLYLVTVNVAKNKVIYFTPIPSGQYPLGLKYDSDVNSLKATISAGNSSWLVTELDPASASYDVYLQVDGTYLSAGISTFNHTYFVAFQTTNIFLYSFDTRSGDLTQTLALELPTDTIQGPLDMLYIPDLDILVGTFMVQDQSNNVGQDFGIIDVQSGVVKMLGIYQASQQASIVSQAAHQYFIYAVVNINDSLELVTVDLNQQSQSSQVSESVLFSSMGYFSGI</sequence>
<dbReference type="OrthoDB" id="16726at2759"/>
<comment type="caution">
    <text evidence="2">The sequence shown here is derived from an EMBL/GenBank/DDBJ whole genome shotgun (WGS) entry which is preliminary data.</text>
</comment>
<keyword evidence="1" id="KW-0732">Signal</keyword>
<feature type="chain" id="PRO_5007593702" evidence="1">
    <location>
        <begin position="20"/>
        <end position="302"/>
    </location>
</feature>
<dbReference type="PANTHER" id="PTHR35885:SF3">
    <property type="match status" value="1"/>
</dbReference>
<dbReference type="PANTHER" id="PTHR35885">
    <property type="entry name" value="CARBOHYDRATE BINDING DOMAIN-CONTAINING PROTEIN-RELATED"/>
    <property type="match status" value="1"/>
</dbReference>
<dbReference type="Proteomes" id="UP000076078">
    <property type="component" value="Unassembled WGS sequence"/>
</dbReference>
<evidence type="ECO:0000313" key="3">
    <source>
        <dbReference type="Proteomes" id="UP000076078"/>
    </source>
</evidence>
<evidence type="ECO:0000313" key="2">
    <source>
        <dbReference type="EMBL" id="KYR01182.1"/>
    </source>
</evidence>
<dbReference type="OMA" id="NLYGVWQ"/>
<dbReference type="EMBL" id="LODT01000011">
    <property type="protein sequence ID" value="KYR01182.1"/>
    <property type="molecule type" value="Genomic_DNA"/>
</dbReference>
<dbReference type="InParanoid" id="A0A152A4L4"/>
<proteinExistence type="predicted"/>
<protein>
    <submittedName>
        <fullName evidence="2">Uncharacterized protein</fullName>
    </submittedName>
</protein>